<dbReference type="GO" id="GO:0006974">
    <property type="term" value="P:DNA damage response"/>
    <property type="evidence" value="ECO:0007669"/>
    <property type="project" value="UniProtKB-ARBA"/>
</dbReference>
<feature type="compositionally biased region" description="Basic and acidic residues" evidence="1">
    <location>
        <begin position="274"/>
        <end position="289"/>
    </location>
</feature>
<dbReference type="SMART" id="SM00731">
    <property type="entry name" value="SprT"/>
    <property type="match status" value="1"/>
</dbReference>
<dbReference type="GO" id="GO:0005634">
    <property type="term" value="C:nucleus"/>
    <property type="evidence" value="ECO:0007669"/>
    <property type="project" value="TreeGrafter"/>
</dbReference>
<dbReference type="Proteomes" id="UP000298663">
    <property type="component" value="Unassembled WGS sequence"/>
</dbReference>
<feature type="compositionally biased region" description="Basic and acidic residues" evidence="1">
    <location>
        <begin position="169"/>
        <end position="186"/>
    </location>
</feature>
<keyword evidence="4" id="KW-1185">Reference proteome</keyword>
<protein>
    <recommendedName>
        <fullName evidence="2">SprT-like domain-containing protein</fullName>
    </recommendedName>
</protein>
<dbReference type="PANTHER" id="PTHR23099:SF0">
    <property type="entry name" value="GERM CELL NUCLEAR ACIDIC PROTEIN"/>
    <property type="match status" value="1"/>
</dbReference>
<reference evidence="3 4" key="2">
    <citation type="journal article" date="2019" name="G3 (Bethesda)">
        <title>Hybrid Assembly of the Genome of the Entomopathogenic Nematode Steinernema carpocapsae Identifies the X-Chromosome.</title>
        <authorList>
            <person name="Serra L."/>
            <person name="Macchietto M."/>
            <person name="Macias-Munoz A."/>
            <person name="McGill C.J."/>
            <person name="Rodriguez I.M."/>
            <person name="Rodriguez B."/>
            <person name="Murad R."/>
            <person name="Mortazavi A."/>
        </authorList>
    </citation>
    <scope>NUCLEOTIDE SEQUENCE [LARGE SCALE GENOMIC DNA]</scope>
    <source>
        <strain evidence="3 4">ALL</strain>
    </source>
</reference>
<feature type="compositionally biased region" description="Polar residues" evidence="1">
    <location>
        <begin position="192"/>
        <end position="209"/>
    </location>
</feature>
<evidence type="ECO:0000313" key="4">
    <source>
        <dbReference type="Proteomes" id="UP000298663"/>
    </source>
</evidence>
<feature type="compositionally biased region" description="Basic and acidic residues" evidence="1">
    <location>
        <begin position="549"/>
        <end position="558"/>
    </location>
</feature>
<dbReference type="Pfam" id="PF10263">
    <property type="entry name" value="SprT-like"/>
    <property type="match status" value="1"/>
</dbReference>
<evidence type="ECO:0000256" key="1">
    <source>
        <dbReference type="SAM" id="MobiDB-lite"/>
    </source>
</evidence>
<dbReference type="InterPro" id="IPR006640">
    <property type="entry name" value="SprT-like_domain"/>
</dbReference>
<dbReference type="STRING" id="34508.A0A4U5MGM1"/>
<feature type="domain" description="SprT-like" evidence="2">
    <location>
        <begin position="329"/>
        <end position="486"/>
    </location>
</feature>
<sequence>MSGLEKRPLRRVAFDDSDDSLGDLNQGLDQLKIDENPNESSASTESEGERTEDGESEQDGDDEGGSDEEFEESENYNEYHLDSFCVDDSDGREEESDCEESDNEESTDDDVEREADSRVQPVLAPSRTQPRRRCKESFLGMGTQALPKSTPIKDKSLTLNTSMNSSQAEENRLLRELYPELHDKSGRPTVDLETNSGESTQQPNSTDTDNSGEEEYEKYIRRIKKDDEKRQAKEAGDDYVFDDSSFIVNDEEISEDSSVESAIEFSDGEEVSDHEDKENEWDQEKRKEKKQKISDEERFLLGLSESYEGRRPSACARYIGKKLRKPDRANLCSELFQIYNRSCFDGQLPADLDISWNSRMLTTAGFAKCRKEKDGTRSARVELAPKVCTTADRIRDTLLHELCHVAVYLLDQQDNEKHGSFWKQWAYRCHKTFRLLPLISRCHNYKIEKKYVYECKMCNNRFYRHTKSFDTTKKVCGICYGRFELLQPSDQDSRPLTKFAEFVKNHYVAEKKSGRGHREILASLSERYKKLKTDDGAPSLANNDDENEDNLHRSKEESTPLAPTEPLDALHSD</sequence>
<comment type="caution">
    <text evidence="3">The sequence shown here is derived from an EMBL/GenBank/DDBJ whole genome shotgun (WGS) entry which is preliminary data.</text>
</comment>
<feature type="compositionally biased region" description="Acidic residues" evidence="1">
    <location>
        <begin position="85"/>
        <end position="113"/>
    </location>
</feature>
<feature type="region of interest" description="Disordered" evidence="1">
    <location>
        <begin position="250"/>
        <end position="289"/>
    </location>
</feature>
<name>A0A4U5MGM1_STECR</name>
<accession>A0A4U5MGM1</accession>
<feature type="region of interest" description="Disordered" evidence="1">
    <location>
        <begin position="1"/>
        <end position="218"/>
    </location>
</feature>
<feature type="compositionally biased region" description="Acidic residues" evidence="1">
    <location>
        <begin position="54"/>
        <end position="75"/>
    </location>
</feature>
<reference evidence="3 4" key="1">
    <citation type="journal article" date="2015" name="Genome Biol.">
        <title>Comparative genomics of Steinernema reveals deeply conserved gene regulatory networks.</title>
        <authorList>
            <person name="Dillman A.R."/>
            <person name="Macchietto M."/>
            <person name="Porter C.F."/>
            <person name="Rogers A."/>
            <person name="Williams B."/>
            <person name="Antoshechkin I."/>
            <person name="Lee M.M."/>
            <person name="Goodwin Z."/>
            <person name="Lu X."/>
            <person name="Lewis E.E."/>
            <person name="Goodrich-Blair H."/>
            <person name="Stock S.P."/>
            <person name="Adams B.J."/>
            <person name="Sternberg P.W."/>
            <person name="Mortazavi A."/>
        </authorList>
    </citation>
    <scope>NUCLEOTIDE SEQUENCE [LARGE SCALE GENOMIC DNA]</scope>
    <source>
        <strain evidence="3 4">ALL</strain>
    </source>
</reference>
<dbReference type="OrthoDB" id="20772at2759"/>
<dbReference type="EMBL" id="AZBU02000008">
    <property type="protein sequence ID" value="TKR68394.1"/>
    <property type="molecule type" value="Genomic_DNA"/>
</dbReference>
<evidence type="ECO:0000313" key="3">
    <source>
        <dbReference type="EMBL" id="TKR68394.1"/>
    </source>
</evidence>
<proteinExistence type="predicted"/>
<feature type="compositionally biased region" description="Polar residues" evidence="1">
    <location>
        <begin position="157"/>
        <end position="168"/>
    </location>
</feature>
<gene>
    <name evidence="3" type="ORF">L596_024384</name>
</gene>
<dbReference type="AlphaFoldDB" id="A0A4U5MGM1"/>
<evidence type="ECO:0000259" key="2">
    <source>
        <dbReference type="SMART" id="SM00731"/>
    </source>
</evidence>
<organism evidence="3 4">
    <name type="scientific">Steinernema carpocapsae</name>
    <name type="common">Entomopathogenic nematode</name>
    <dbReference type="NCBI Taxonomy" id="34508"/>
    <lineage>
        <taxon>Eukaryota</taxon>
        <taxon>Metazoa</taxon>
        <taxon>Ecdysozoa</taxon>
        <taxon>Nematoda</taxon>
        <taxon>Chromadorea</taxon>
        <taxon>Rhabditida</taxon>
        <taxon>Tylenchina</taxon>
        <taxon>Panagrolaimomorpha</taxon>
        <taxon>Strongyloidoidea</taxon>
        <taxon>Steinernematidae</taxon>
        <taxon>Steinernema</taxon>
    </lineage>
</organism>
<dbReference type="PANTHER" id="PTHR23099">
    <property type="entry name" value="TRANSCRIPTIONAL REGULATOR"/>
    <property type="match status" value="1"/>
</dbReference>
<feature type="region of interest" description="Disordered" evidence="1">
    <location>
        <begin position="532"/>
        <end position="573"/>
    </location>
</feature>